<evidence type="ECO:0000313" key="3">
    <source>
        <dbReference type="EMBL" id="ARP80059.1"/>
    </source>
</evidence>
<dbReference type="InterPro" id="IPR005064">
    <property type="entry name" value="BUG"/>
</dbReference>
<evidence type="ECO:0000256" key="1">
    <source>
        <dbReference type="ARBA" id="ARBA00006987"/>
    </source>
</evidence>
<proteinExistence type="inferred from homology"/>
<evidence type="ECO:0000313" key="4">
    <source>
        <dbReference type="Proteomes" id="UP000194151"/>
    </source>
</evidence>
<feature type="signal peptide" evidence="2">
    <location>
        <begin position="1"/>
        <end position="34"/>
    </location>
</feature>
<keyword evidence="4" id="KW-1185">Reference proteome</keyword>
<dbReference type="Pfam" id="PF03401">
    <property type="entry name" value="TctC"/>
    <property type="match status" value="1"/>
</dbReference>
<comment type="similarity">
    <text evidence="1">Belongs to the UPF0065 (bug) family.</text>
</comment>
<gene>
    <name evidence="3" type="ORF">CAL12_03950</name>
</gene>
<dbReference type="Gene3D" id="3.40.190.150">
    <property type="entry name" value="Bordetella uptake gene, domain 1"/>
    <property type="match status" value="1"/>
</dbReference>
<accession>A0A1W6YGC0</accession>
<feature type="chain" id="PRO_5012868289" description="ABC transporter substrate-binding protein" evidence="2">
    <location>
        <begin position="35"/>
        <end position="337"/>
    </location>
</feature>
<reference evidence="3 4" key="1">
    <citation type="submission" date="2017-05" db="EMBL/GenBank/DDBJ databases">
        <title>Complete and WGS of Bordetella genogroups.</title>
        <authorList>
            <person name="Spilker T."/>
            <person name="LiPuma J."/>
        </authorList>
    </citation>
    <scope>NUCLEOTIDE SEQUENCE [LARGE SCALE GENOMIC DNA]</scope>
    <source>
        <strain evidence="3 4">AU19157</strain>
    </source>
</reference>
<dbReference type="SUPFAM" id="SSF53850">
    <property type="entry name" value="Periplasmic binding protein-like II"/>
    <property type="match status" value="1"/>
</dbReference>
<dbReference type="PANTHER" id="PTHR42928:SF5">
    <property type="entry name" value="BLR1237 PROTEIN"/>
    <property type="match status" value="1"/>
</dbReference>
<dbReference type="Gene3D" id="3.40.190.10">
    <property type="entry name" value="Periplasmic binding protein-like II"/>
    <property type="match status" value="1"/>
</dbReference>
<dbReference type="OrthoDB" id="8678477at2"/>
<evidence type="ECO:0008006" key="5">
    <source>
        <dbReference type="Google" id="ProtNLM"/>
    </source>
</evidence>
<dbReference type="CDD" id="cd07012">
    <property type="entry name" value="PBP2_Bug_TTT"/>
    <property type="match status" value="1"/>
</dbReference>
<protein>
    <recommendedName>
        <fullName evidence="5">ABC transporter substrate-binding protein</fullName>
    </recommendedName>
</protein>
<name>A0A1W6YGC0_9BORD</name>
<dbReference type="PANTHER" id="PTHR42928">
    <property type="entry name" value="TRICARBOXYLATE-BINDING PROTEIN"/>
    <property type="match status" value="1"/>
</dbReference>
<evidence type="ECO:0000256" key="2">
    <source>
        <dbReference type="SAM" id="SignalP"/>
    </source>
</evidence>
<dbReference type="EMBL" id="CP021108">
    <property type="protein sequence ID" value="ARP80059.1"/>
    <property type="molecule type" value="Genomic_DNA"/>
</dbReference>
<dbReference type="STRING" id="1416806.CAL12_03950"/>
<dbReference type="RefSeq" id="WP_086063291.1">
    <property type="nucleotide sequence ID" value="NZ_CP021108.1"/>
</dbReference>
<keyword evidence="2" id="KW-0732">Signal</keyword>
<dbReference type="PIRSF" id="PIRSF017082">
    <property type="entry name" value="YflP"/>
    <property type="match status" value="1"/>
</dbReference>
<dbReference type="KEGG" id="bgv:CAL12_03950"/>
<dbReference type="Proteomes" id="UP000194151">
    <property type="component" value="Chromosome"/>
</dbReference>
<sequence length="337" mass="36021">MPRTATTMLASFLVRLGRAALFAWACMATANATADTFPTQNVVIKVGYPPGGGADVAARQLSAQLQQVLGKPVVIENQGGAGGSVATLTYLRQPADGHYLVVLTGNDAVMNPIVSASARYKPDELRLIHPLIFSDFVLVTARDDAPASIDALIDRMKGAGAPEYSFGNWGIGSTPHLAAADFRAQAGVQSLDVPYKGISPIVQDLIGKGLDYAFIPLVSSVLDMIRSGRLKAVGMATHTRNDLLPDVPAAGESKVLKNFDYKVWPGVFVNSKTPQPVVEKLHAAISSVVNGEKYQKWSVDTGNRPMTPMSLAQADTFYQDELARNQRLAATMKLSPQ</sequence>
<dbReference type="InterPro" id="IPR042100">
    <property type="entry name" value="Bug_dom1"/>
</dbReference>
<dbReference type="AlphaFoldDB" id="A0A1W6YGC0"/>
<organism evidence="3 4">
    <name type="scientific">Bordetella genomosp. 8</name>
    <dbReference type="NCBI Taxonomy" id="1416806"/>
    <lineage>
        <taxon>Bacteria</taxon>
        <taxon>Pseudomonadati</taxon>
        <taxon>Pseudomonadota</taxon>
        <taxon>Betaproteobacteria</taxon>
        <taxon>Burkholderiales</taxon>
        <taxon>Alcaligenaceae</taxon>
        <taxon>Bordetella</taxon>
    </lineage>
</organism>